<comment type="cofactor">
    <cofactor evidence="1">
        <name>[3Fe-4S] cluster</name>
        <dbReference type="ChEBI" id="CHEBI:21137"/>
    </cofactor>
</comment>
<name>A0ABP7X5M8_9ACTN</name>
<keyword evidence="6 8" id="KW-0411">Iron-sulfur</keyword>
<proteinExistence type="predicted"/>
<comment type="caution">
    <text evidence="9">The sequence shown here is derived from an EMBL/GenBank/DDBJ whole genome shotgun (WGS) entry which is preliminary data.</text>
</comment>
<evidence type="ECO:0000256" key="8">
    <source>
        <dbReference type="RuleBase" id="RU368020"/>
    </source>
</evidence>
<evidence type="ECO:0000256" key="6">
    <source>
        <dbReference type="ARBA" id="ARBA00023014"/>
    </source>
</evidence>
<dbReference type="Gene3D" id="3.30.70.20">
    <property type="match status" value="1"/>
</dbReference>
<evidence type="ECO:0000256" key="7">
    <source>
        <dbReference type="ARBA" id="ARBA00023291"/>
    </source>
</evidence>
<keyword evidence="7" id="KW-0003">3Fe-4S</keyword>
<accession>A0ABP7X5M8</accession>
<dbReference type="InterPro" id="IPR051269">
    <property type="entry name" value="Fe-S_cluster_ET"/>
</dbReference>
<dbReference type="Proteomes" id="UP001500683">
    <property type="component" value="Unassembled WGS sequence"/>
</dbReference>
<keyword evidence="3 8" id="KW-0479">Metal-binding</keyword>
<dbReference type="PANTHER" id="PTHR36923">
    <property type="entry name" value="FERREDOXIN"/>
    <property type="match status" value="1"/>
</dbReference>
<dbReference type="InterPro" id="IPR001080">
    <property type="entry name" value="3Fe4S_ferredoxin"/>
</dbReference>
<protein>
    <recommendedName>
        <fullName evidence="8">Ferredoxin</fullName>
    </recommendedName>
</protein>
<organism evidence="9 10">
    <name type="scientific">Actinomadura miaoliensis</name>
    <dbReference type="NCBI Taxonomy" id="430685"/>
    <lineage>
        <taxon>Bacteria</taxon>
        <taxon>Bacillati</taxon>
        <taxon>Actinomycetota</taxon>
        <taxon>Actinomycetes</taxon>
        <taxon>Streptosporangiales</taxon>
        <taxon>Thermomonosporaceae</taxon>
        <taxon>Actinomadura</taxon>
    </lineage>
</organism>
<dbReference type="PANTHER" id="PTHR36923:SF3">
    <property type="entry name" value="FERREDOXIN"/>
    <property type="match status" value="1"/>
</dbReference>
<keyword evidence="4 8" id="KW-0249">Electron transport</keyword>
<dbReference type="Pfam" id="PF13370">
    <property type="entry name" value="Fer4_13"/>
    <property type="match status" value="1"/>
</dbReference>
<keyword evidence="5 8" id="KW-0408">Iron</keyword>
<reference evidence="10" key="1">
    <citation type="journal article" date="2019" name="Int. J. Syst. Evol. Microbiol.">
        <title>The Global Catalogue of Microorganisms (GCM) 10K type strain sequencing project: providing services to taxonomists for standard genome sequencing and annotation.</title>
        <authorList>
            <consortium name="The Broad Institute Genomics Platform"/>
            <consortium name="The Broad Institute Genome Sequencing Center for Infectious Disease"/>
            <person name="Wu L."/>
            <person name="Ma J."/>
        </authorList>
    </citation>
    <scope>NUCLEOTIDE SEQUENCE [LARGE SCALE GENOMIC DNA]</scope>
    <source>
        <strain evidence="10">JCM 16702</strain>
    </source>
</reference>
<evidence type="ECO:0000256" key="3">
    <source>
        <dbReference type="ARBA" id="ARBA00022723"/>
    </source>
</evidence>
<evidence type="ECO:0000256" key="5">
    <source>
        <dbReference type="ARBA" id="ARBA00023004"/>
    </source>
</evidence>
<comment type="function">
    <text evidence="8">Ferredoxins are iron-sulfur proteins that transfer electrons in a wide variety of metabolic reactions.</text>
</comment>
<keyword evidence="10" id="KW-1185">Reference proteome</keyword>
<dbReference type="RefSeq" id="WP_344959075.1">
    <property type="nucleotide sequence ID" value="NZ_BAAAZG010000081.1"/>
</dbReference>
<keyword evidence="2 8" id="KW-0813">Transport</keyword>
<evidence type="ECO:0000256" key="1">
    <source>
        <dbReference type="ARBA" id="ARBA00001927"/>
    </source>
</evidence>
<sequence length="65" mass="6886">MKVTADRNVCIAAGNCVLTAPDVFDQDEDEGTVVLLQDEPSEELQEAVRRAVTLCPSGAIAIAEP</sequence>
<evidence type="ECO:0000256" key="2">
    <source>
        <dbReference type="ARBA" id="ARBA00022448"/>
    </source>
</evidence>
<evidence type="ECO:0000313" key="10">
    <source>
        <dbReference type="Proteomes" id="UP001500683"/>
    </source>
</evidence>
<evidence type="ECO:0000256" key="4">
    <source>
        <dbReference type="ARBA" id="ARBA00022982"/>
    </source>
</evidence>
<dbReference type="EMBL" id="BAAAZG010000081">
    <property type="protein sequence ID" value="GAA4105295.1"/>
    <property type="molecule type" value="Genomic_DNA"/>
</dbReference>
<evidence type="ECO:0000313" key="9">
    <source>
        <dbReference type="EMBL" id="GAA4105295.1"/>
    </source>
</evidence>
<dbReference type="SUPFAM" id="SSF54862">
    <property type="entry name" value="4Fe-4S ferredoxins"/>
    <property type="match status" value="1"/>
</dbReference>
<dbReference type="PRINTS" id="PR00352">
    <property type="entry name" value="3FE4SFRDOXIN"/>
</dbReference>
<gene>
    <name evidence="9" type="ORF">GCM10022214_85310</name>
</gene>